<feature type="domain" description="DNA polymerase III delta N-terminal" evidence="9">
    <location>
        <begin position="19"/>
        <end position="143"/>
    </location>
</feature>
<evidence type="ECO:0000256" key="5">
    <source>
        <dbReference type="ARBA" id="ARBA00022705"/>
    </source>
</evidence>
<evidence type="ECO:0000256" key="1">
    <source>
        <dbReference type="ARBA" id="ARBA00012417"/>
    </source>
</evidence>
<dbReference type="SUPFAM" id="SSF48019">
    <property type="entry name" value="post-AAA+ oligomerization domain-like"/>
    <property type="match status" value="1"/>
</dbReference>
<keyword evidence="3 12" id="KW-0808">Transferase</keyword>
<dbReference type="InterPro" id="IPR005790">
    <property type="entry name" value="DNA_polIII_delta"/>
</dbReference>
<evidence type="ECO:0000313" key="12">
    <source>
        <dbReference type="EMBL" id="WFR89803.1"/>
    </source>
</evidence>
<dbReference type="PANTHER" id="PTHR34388:SF1">
    <property type="entry name" value="DNA POLYMERASE III SUBUNIT DELTA"/>
    <property type="match status" value="1"/>
</dbReference>
<dbReference type="PANTHER" id="PTHR34388">
    <property type="entry name" value="DNA POLYMERASE III SUBUNIT DELTA"/>
    <property type="match status" value="1"/>
</dbReference>
<dbReference type="GO" id="GO:0009360">
    <property type="term" value="C:DNA polymerase III complex"/>
    <property type="evidence" value="ECO:0007669"/>
    <property type="project" value="InterPro"/>
</dbReference>
<dbReference type="RefSeq" id="WP_003682073.1">
    <property type="nucleotide sequence ID" value="NZ_BJLV01000029.1"/>
</dbReference>
<organism evidence="11 13">
    <name type="scientific">Limosilactobacillus fermentum</name>
    <name type="common">Lactobacillus fermentum</name>
    <dbReference type="NCBI Taxonomy" id="1613"/>
    <lineage>
        <taxon>Bacteria</taxon>
        <taxon>Bacillati</taxon>
        <taxon>Bacillota</taxon>
        <taxon>Bacilli</taxon>
        <taxon>Lactobacillales</taxon>
        <taxon>Lactobacillaceae</taxon>
        <taxon>Limosilactobacillus</taxon>
    </lineage>
</organism>
<gene>
    <name evidence="12" type="primary">holA</name>
    <name evidence="11" type="ORF">C1Y38_03410</name>
    <name evidence="12" type="ORF">P8634_03540</name>
</gene>
<keyword evidence="6" id="KW-0239">DNA-directed DNA polymerase</keyword>
<dbReference type="InterPro" id="IPR008921">
    <property type="entry name" value="DNA_pol3_clamp-load_cplx_C"/>
</dbReference>
<dbReference type="EMBL" id="CP121468">
    <property type="protein sequence ID" value="WFR89803.1"/>
    <property type="molecule type" value="Genomic_DNA"/>
</dbReference>
<reference evidence="12" key="2">
    <citation type="submission" date="2023-04" db="EMBL/GenBank/DDBJ databases">
        <title>Genomic of Limosilactobacillus fermentum MSJK0025.</title>
        <authorList>
            <person name="Yang S."/>
        </authorList>
    </citation>
    <scope>NUCLEOTIDE SEQUENCE</scope>
    <source>
        <strain evidence="12">MSJK0025</strain>
    </source>
</reference>
<dbReference type="Gene3D" id="1.20.272.10">
    <property type="match status" value="1"/>
</dbReference>
<comment type="similarity">
    <text evidence="7">Belongs to the DNA polymerase HolA subunit family.</text>
</comment>
<proteinExistence type="inferred from homology"/>
<feature type="domain" description="DNA polymerase III delta subunit-like C-terminal" evidence="10">
    <location>
        <begin position="217"/>
        <end position="336"/>
    </location>
</feature>
<dbReference type="GO" id="GO:0003887">
    <property type="term" value="F:DNA-directed DNA polymerase activity"/>
    <property type="evidence" value="ECO:0007669"/>
    <property type="project" value="UniProtKB-KW"/>
</dbReference>
<dbReference type="Proteomes" id="UP000236514">
    <property type="component" value="Unassembled WGS sequence"/>
</dbReference>
<evidence type="ECO:0000256" key="2">
    <source>
        <dbReference type="ARBA" id="ARBA00017703"/>
    </source>
</evidence>
<accession>A0A0F4HBS5</accession>
<dbReference type="GO" id="GO:0003677">
    <property type="term" value="F:DNA binding"/>
    <property type="evidence" value="ECO:0007669"/>
    <property type="project" value="InterPro"/>
</dbReference>
<evidence type="ECO:0000313" key="11">
    <source>
        <dbReference type="EMBL" id="PNV58186.1"/>
    </source>
</evidence>
<dbReference type="OMA" id="EEPYYID"/>
<protein>
    <recommendedName>
        <fullName evidence="2">DNA polymerase III subunit delta</fullName>
        <ecNumber evidence="1">2.7.7.7</ecNumber>
    </recommendedName>
</protein>
<evidence type="ECO:0000259" key="10">
    <source>
        <dbReference type="Pfam" id="PF21694"/>
    </source>
</evidence>
<dbReference type="GO" id="GO:0006261">
    <property type="term" value="P:DNA-templated DNA replication"/>
    <property type="evidence" value="ECO:0007669"/>
    <property type="project" value="TreeGrafter"/>
</dbReference>
<evidence type="ECO:0000256" key="4">
    <source>
        <dbReference type="ARBA" id="ARBA00022695"/>
    </source>
</evidence>
<keyword evidence="5" id="KW-0235">DNA replication</keyword>
<dbReference type="Proteomes" id="UP001218104">
    <property type="component" value="Chromosome"/>
</dbReference>
<dbReference type="NCBIfam" id="TIGR01128">
    <property type="entry name" value="holA"/>
    <property type="match status" value="1"/>
</dbReference>
<name>A0A0F4HBS5_LIMFE</name>
<dbReference type="InterPro" id="IPR027417">
    <property type="entry name" value="P-loop_NTPase"/>
</dbReference>
<dbReference type="Pfam" id="PF06144">
    <property type="entry name" value="DNA_pol3_delta"/>
    <property type="match status" value="1"/>
</dbReference>
<evidence type="ECO:0000256" key="6">
    <source>
        <dbReference type="ARBA" id="ARBA00022932"/>
    </source>
</evidence>
<comment type="catalytic activity">
    <reaction evidence="8">
        <text>DNA(n) + a 2'-deoxyribonucleoside 5'-triphosphate = DNA(n+1) + diphosphate</text>
        <dbReference type="Rhea" id="RHEA:22508"/>
        <dbReference type="Rhea" id="RHEA-COMP:17339"/>
        <dbReference type="Rhea" id="RHEA-COMP:17340"/>
        <dbReference type="ChEBI" id="CHEBI:33019"/>
        <dbReference type="ChEBI" id="CHEBI:61560"/>
        <dbReference type="ChEBI" id="CHEBI:173112"/>
        <dbReference type="EC" id="2.7.7.7"/>
    </reaction>
</comment>
<dbReference type="GeneID" id="83715055"/>
<dbReference type="EC" id="2.7.7.7" evidence="1"/>
<dbReference type="Gene3D" id="3.40.50.300">
    <property type="entry name" value="P-loop containing nucleotide triphosphate hydrolases"/>
    <property type="match status" value="1"/>
</dbReference>
<evidence type="ECO:0000259" key="9">
    <source>
        <dbReference type="Pfam" id="PF06144"/>
    </source>
</evidence>
<dbReference type="SUPFAM" id="SSF52540">
    <property type="entry name" value="P-loop containing nucleoside triphosphate hydrolases"/>
    <property type="match status" value="1"/>
</dbReference>
<evidence type="ECO:0000256" key="3">
    <source>
        <dbReference type="ARBA" id="ARBA00022679"/>
    </source>
</evidence>
<evidence type="ECO:0000256" key="7">
    <source>
        <dbReference type="ARBA" id="ARBA00034754"/>
    </source>
</evidence>
<evidence type="ECO:0000256" key="8">
    <source>
        <dbReference type="ARBA" id="ARBA00049244"/>
    </source>
</evidence>
<dbReference type="InterPro" id="IPR048466">
    <property type="entry name" value="DNA_pol3_delta-like_C"/>
</dbReference>
<dbReference type="InterPro" id="IPR010372">
    <property type="entry name" value="DNA_pol3_delta_N"/>
</dbReference>
<dbReference type="AlphaFoldDB" id="A0A0F4HBS5"/>
<dbReference type="Pfam" id="PF21694">
    <property type="entry name" value="DNA_pol3_delta_C"/>
    <property type="match status" value="1"/>
</dbReference>
<dbReference type="EMBL" id="POTQ01000005">
    <property type="protein sequence ID" value="PNV58186.1"/>
    <property type="molecule type" value="Genomic_DNA"/>
</dbReference>
<evidence type="ECO:0000313" key="13">
    <source>
        <dbReference type="Proteomes" id="UP000236514"/>
    </source>
</evidence>
<sequence length="342" mass="38338">MDIQELSKQLKRANPAMVYLVLGTQAVLQQEAKDVFLNLIPEEERVMNVGSYDMETTPLADALDDAMAAPFFGERRLVILNKPAFLTGGTSRGALKQDGEVLREYLKHPQPTTVLVLLAPYEKLDGRKGVVKDLKKLAVEVSAAPLDEPRARRLVEQRFQADGYQLGRGAIDELVRRTNADYGKMMAAVPVIELAVYQDKRVTDAAVAGLVPQSLDENVFDLVQAVLNREQVEAVRLYRELLESQQAPLQINAILVSQFRLLLQIKVLSNRGLSQGTLAGQLKVHPYRVKLGLQTARRFSMDDLSHAYLGLIRCERALKSTQQDPELLFQLFLLQYTKQKVS</sequence>
<reference evidence="11 13" key="1">
    <citation type="submission" date="2018-01" db="EMBL/GenBank/DDBJ databases">
        <title>Draft genome sequence of the feruloyl esterase-producing strain Lactobacillus fermentum CRL 1446, isolated from artisanal goat milk cheese.</title>
        <authorList>
            <person name="Abeijon Mukdsi M.C."/>
            <person name="Saavedra L."/>
            <person name="Gauffin Cano M.P."/>
            <person name="Hebert E.M."/>
            <person name="Medina R.B."/>
        </authorList>
    </citation>
    <scope>NUCLEOTIDE SEQUENCE [LARGE SCALE GENOMIC DNA]</scope>
    <source>
        <strain evidence="11 13">CRL 1446</strain>
    </source>
</reference>
<keyword evidence="4 12" id="KW-0548">Nucleotidyltransferase</keyword>